<evidence type="ECO:0000313" key="1">
    <source>
        <dbReference type="EMBL" id="AZR07004.1"/>
    </source>
</evidence>
<protein>
    <recommendedName>
        <fullName evidence="3">DUF1801 domain-containing protein</fullName>
    </recommendedName>
</protein>
<evidence type="ECO:0000313" key="2">
    <source>
        <dbReference type="Proteomes" id="UP000275951"/>
    </source>
</evidence>
<dbReference type="AlphaFoldDB" id="A0A3S9QM56"/>
<dbReference type="RefSeq" id="WP_126920229.1">
    <property type="nucleotide sequence ID" value="NZ_CP033905.1"/>
</dbReference>
<dbReference type="Proteomes" id="UP000275951">
    <property type="component" value="Chromosome"/>
</dbReference>
<evidence type="ECO:0008006" key="3">
    <source>
        <dbReference type="Google" id="ProtNLM"/>
    </source>
</evidence>
<dbReference type="EMBL" id="CP033905">
    <property type="protein sequence ID" value="AZR07004.1"/>
    <property type="molecule type" value="Genomic_DNA"/>
</dbReference>
<reference evidence="1 2" key="1">
    <citation type="submission" date="2018-11" db="EMBL/GenBank/DDBJ databases">
        <title>Multidrug-resistant genes are associated with an 42-kb island TGI1 carrying a complex class 1 integron in a Trueperella pyogenes.</title>
        <authorList>
            <person name="Dong W."/>
        </authorList>
    </citation>
    <scope>NUCLEOTIDE SEQUENCE [LARGE SCALE GENOMIC DNA]</scope>
    <source>
        <strain evidence="1 2">TP4</strain>
    </source>
</reference>
<proteinExistence type="predicted"/>
<accession>A0A3S9QM56</accession>
<organism evidence="1 2">
    <name type="scientific">Trueperella pyogenes</name>
    <dbReference type="NCBI Taxonomy" id="1661"/>
    <lineage>
        <taxon>Bacteria</taxon>
        <taxon>Bacillati</taxon>
        <taxon>Actinomycetota</taxon>
        <taxon>Actinomycetes</taxon>
        <taxon>Actinomycetales</taxon>
        <taxon>Actinomycetaceae</taxon>
        <taxon>Trueperella</taxon>
    </lineage>
</organism>
<sequence length="133" mass="14689">MAESPSRLDPCAVIAHWPIELHNDACALFSLLASVTGHDAVMWGPSVIGFGEKGSMRANEGALDGFEIGFSRRGMHLVLVLRRYNDYYAHILSRLGSVPFGQNAIVLPPLSELDRGVLRELIETAWQDRTRAD</sequence>
<name>A0A3S9QM56_9ACTO</name>
<gene>
    <name evidence="1" type="ORF">EBQ10_06625</name>
</gene>